<evidence type="ECO:0000256" key="1">
    <source>
        <dbReference type="SAM" id="MobiDB-lite"/>
    </source>
</evidence>
<feature type="region of interest" description="Disordered" evidence="1">
    <location>
        <begin position="1"/>
        <end position="23"/>
    </location>
</feature>
<gene>
    <name evidence="2" type="ORF">C8D72_3234</name>
</gene>
<protein>
    <submittedName>
        <fullName evidence="2">Uncharacterized protein</fullName>
    </submittedName>
</protein>
<evidence type="ECO:0000313" key="2">
    <source>
        <dbReference type="EMBL" id="REC93501.1"/>
    </source>
</evidence>
<organism evidence="2 3">
    <name type="scientific">Kushneria indalinina DSM 14324</name>
    <dbReference type="NCBI Taxonomy" id="1122140"/>
    <lineage>
        <taxon>Bacteria</taxon>
        <taxon>Pseudomonadati</taxon>
        <taxon>Pseudomonadota</taxon>
        <taxon>Gammaproteobacteria</taxon>
        <taxon>Oceanospirillales</taxon>
        <taxon>Halomonadaceae</taxon>
        <taxon>Kushneria</taxon>
    </lineage>
</organism>
<dbReference type="AlphaFoldDB" id="A0A3D9DS45"/>
<proteinExistence type="predicted"/>
<sequence>MVQSPLNEPRAKDDVLSASTSQAGNNRAGMAAAVACRHWVQIDFSVPLGSTLITELF</sequence>
<keyword evidence="3" id="KW-1185">Reference proteome</keyword>
<accession>A0A3D9DS45</accession>
<evidence type="ECO:0000313" key="3">
    <source>
        <dbReference type="Proteomes" id="UP000256334"/>
    </source>
</evidence>
<dbReference type="Proteomes" id="UP000256334">
    <property type="component" value="Unassembled WGS sequence"/>
</dbReference>
<name>A0A3D9DS45_9GAMM</name>
<reference evidence="2 3" key="1">
    <citation type="submission" date="2018-07" db="EMBL/GenBank/DDBJ databases">
        <title>Genomic Encyclopedia of Type Strains, Phase IV (KMG-IV): sequencing the most valuable type-strain genomes for metagenomic binning, comparative biology and taxonomic classification.</title>
        <authorList>
            <person name="Goeker M."/>
        </authorList>
    </citation>
    <scope>NUCLEOTIDE SEQUENCE [LARGE SCALE GENOMIC DNA]</scope>
    <source>
        <strain evidence="2 3">DSM 14324</strain>
    </source>
</reference>
<comment type="caution">
    <text evidence="2">The sequence shown here is derived from an EMBL/GenBank/DDBJ whole genome shotgun (WGS) entry which is preliminary data.</text>
</comment>
<dbReference type="EMBL" id="QRDJ01000010">
    <property type="protein sequence ID" value="REC93501.1"/>
    <property type="molecule type" value="Genomic_DNA"/>
</dbReference>